<keyword evidence="1" id="KW-0732">Signal</keyword>
<dbReference type="Pfam" id="PF07637">
    <property type="entry name" value="PSD5"/>
    <property type="match status" value="1"/>
</dbReference>
<feature type="domain" description="DUF1585" evidence="2">
    <location>
        <begin position="721"/>
        <end position="794"/>
    </location>
</feature>
<dbReference type="InterPro" id="IPR013039">
    <property type="entry name" value="DUF1588"/>
</dbReference>
<dbReference type="Pfam" id="PF07627">
    <property type="entry name" value="PSCyt3"/>
    <property type="match status" value="1"/>
</dbReference>
<keyword evidence="8" id="KW-1185">Reference proteome</keyword>
<evidence type="ECO:0000313" key="8">
    <source>
        <dbReference type="Proteomes" id="UP001484239"/>
    </source>
</evidence>
<reference evidence="7 8" key="1">
    <citation type="submission" date="2024-02" db="EMBL/GenBank/DDBJ databases">
        <title>A novel Gemmatimonadota bacterium.</title>
        <authorList>
            <person name="Du Z.-J."/>
            <person name="Ye Y.-Q."/>
        </authorList>
    </citation>
    <scope>NUCLEOTIDE SEQUENCE [LARGE SCALE GENOMIC DNA]</scope>
    <source>
        <strain evidence="7 8">DH-20</strain>
    </source>
</reference>
<protein>
    <submittedName>
        <fullName evidence="7">DUF1592 domain-containing protein</fullName>
    </submittedName>
</protein>
<dbReference type="EMBL" id="JBBHLI010000008">
    <property type="protein sequence ID" value="MEK9501934.1"/>
    <property type="molecule type" value="Genomic_DNA"/>
</dbReference>
<name>A0ABU9ECS9_9BACT</name>
<feature type="chain" id="PRO_5045688105" evidence="1">
    <location>
        <begin position="18"/>
        <end position="809"/>
    </location>
</feature>
<evidence type="ECO:0000259" key="3">
    <source>
        <dbReference type="Pfam" id="PF07626"/>
    </source>
</evidence>
<evidence type="ECO:0000256" key="1">
    <source>
        <dbReference type="SAM" id="SignalP"/>
    </source>
</evidence>
<organism evidence="7 8">
    <name type="scientific">Gaopeijia maritima</name>
    <dbReference type="NCBI Taxonomy" id="3119007"/>
    <lineage>
        <taxon>Bacteria</taxon>
        <taxon>Pseudomonadati</taxon>
        <taxon>Gemmatimonadota</taxon>
        <taxon>Longimicrobiia</taxon>
        <taxon>Gaopeijiales</taxon>
        <taxon>Gaopeijiaceae</taxon>
        <taxon>Gaopeijia</taxon>
    </lineage>
</organism>
<dbReference type="Proteomes" id="UP001484239">
    <property type="component" value="Unassembled WGS sequence"/>
</dbReference>
<dbReference type="Pfam" id="PF07626">
    <property type="entry name" value="PSD3"/>
    <property type="match status" value="1"/>
</dbReference>
<feature type="signal peptide" evidence="1">
    <location>
        <begin position="1"/>
        <end position="17"/>
    </location>
</feature>
<evidence type="ECO:0000313" key="7">
    <source>
        <dbReference type="EMBL" id="MEK9501934.1"/>
    </source>
</evidence>
<dbReference type="RefSeq" id="WP_405287284.1">
    <property type="nucleotide sequence ID" value="NZ_JBBHLI010000008.1"/>
</dbReference>
<evidence type="ECO:0000259" key="4">
    <source>
        <dbReference type="Pfam" id="PF07627"/>
    </source>
</evidence>
<accession>A0ABU9ECS9</accession>
<comment type="caution">
    <text evidence="7">The sequence shown here is derived from an EMBL/GenBank/DDBJ whole genome shotgun (WGS) entry which is preliminary data.</text>
</comment>
<feature type="domain" description="DUF1592" evidence="5">
    <location>
        <begin position="462"/>
        <end position="589"/>
    </location>
</feature>
<gene>
    <name evidence="7" type="ORF">WI372_13155</name>
</gene>
<dbReference type="InterPro" id="IPR013042">
    <property type="entry name" value="DUF1592"/>
</dbReference>
<sequence length="809" mass="88042">MKLVGLLAGVGAVLVVASVDTGSADPSPMPELGMMSYRAVPSEASNEVIEEYCVGCHNDRRSSGNMSLDGFDAGNAHQQAELAEQIIVKLRTGMMPPPGRDRPEETVLQGVAAQLESTIDSAAALAPNPGSRAFQRLNQAEYAASVRDLLALEIDPEGYLPPDTKSANFDNIADAQMLSPVLMDAYLNTAAEVARLAVGDPEAIPSETTYKVPRLASQTEQVEGAPFGTRGGLSVVHTFAADGVYSFRALMQPIPTGQLFGRTARNERLEISVDGERVALLEIPRWMSQSDPDGTEIQSEPIAIRAGPHRISAAFLVNQEGPVVDILSPIGHSLADTQIGAAYGITTLPHLRELRIGGPFEVTGVSETPSRAEIFVCRPTAPSEEEPCAGRIINRLATKAYRRPLSDKDRTDLLGFYREGHDQGGFEAGVRTAIQAMLASPHFIFRIEELAAPTDVEGVYALNDVDLASRLSFFLWGSPPDGELLAHARDGRLSDPEVYEAQIRRMLADPAAEALGRRFAAQWLRLSDIEKVHPDALRYPDYDTQIAEDLVEETILFFNSLVQEDRSVLDLMTADYTFVNERLAKHYGIPGIAGHDFERVEYPSTARRGLLGHGSILTLTSHANRTSPVLRGKWVMEVLLGSPPPPPPPDVPELEDAGEAQDGRFLTVREQMEMHRANPSCQSCHSVIDPLGLALENFDVTGRWRIKDAGNPVDVQGTLFDGTPLTSVEDLRDALVKRPEPFLRTFTENLMAYALGRRVESYDMPTVRAITRRAAAEDLKLSAFILGVAESAAFMQKAAPETVTEAASH</sequence>
<proteinExistence type="predicted"/>
<evidence type="ECO:0000259" key="6">
    <source>
        <dbReference type="Pfam" id="PF07637"/>
    </source>
</evidence>
<feature type="domain" description="DUF1588" evidence="4">
    <location>
        <begin position="607"/>
        <end position="707"/>
    </location>
</feature>
<evidence type="ECO:0000259" key="2">
    <source>
        <dbReference type="Pfam" id="PF07624"/>
    </source>
</evidence>
<dbReference type="InterPro" id="IPR013043">
    <property type="entry name" value="DUF1595"/>
</dbReference>
<feature type="domain" description="DUF1587" evidence="3">
    <location>
        <begin position="135"/>
        <end position="198"/>
    </location>
</feature>
<feature type="domain" description="DUF1595" evidence="6">
    <location>
        <begin position="388"/>
        <end position="448"/>
    </location>
</feature>
<dbReference type="Pfam" id="PF07624">
    <property type="entry name" value="PSD2"/>
    <property type="match status" value="1"/>
</dbReference>
<dbReference type="InterPro" id="IPR011478">
    <property type="entry name" value="DUF1585"/>
</dbReference>
<evidence type="ECO:0000259" key="5">
    <source>
        <dbReference type="Pfam" id="PF07631"/>
    </source>
</evidence>
<dbReference type="InterPro" id="IPR013036">
    <property type="entry name" value="DUF1587"/>
</dbReference>
<dbReference type="Pfam" id="PF07631">
    <property type="entry name" value="PSD4"/>
    <property type="match status" value="1"/>
</dbReference>